<protein>
    <submittedName>
        <fullName evidence="3">Exopolysaccharide biosynthesis polyprenyl glycosylphosphotransferase</fullName>
    </submittedName>
</protein>
<keyword evidence="2" id="KW-1133">Transmembrane helix</keyword>
<comment type="caution">
    <text evidence="3">The sequence shown here is derived from an EMBL/GenBank/DDBJ whole genome shotgun (WGS) entry which is preliminary data.</text>
</comment>
<reference evidence="3" key="1">
    <citation type="journal article" date="2023" name="PeerJ">
        <title>Selection and evaluation of lactic acid bacteria from chicken feces in Thailand as potential probiotics.</title>
        <authorList>
            <person name="Khurajog B."/>
            <person name="Disastra Y."/>
            <person name="Lawwyne L.D."/>
            <person name="Sirichokchatchawan W."/>
            <person name="Niyomtham W."/>
            <person name="Yindee J."/>
            <person name="Hampson D.J."/>
            <person name="Prapasarakul N."/>
        </authorList>
    </citation>
    <scope>NUCLEOTIDE SEQUENCE</scope>
    <source>
        <strain evidence="3">BF14</strain>
    </source>
</reference>
<evidence type="ECO:0000256" key="1">
    <source>
        <dbReference type="SAM" id="MobiDB-lite"/>
    </source>
</evidence>
<dbReference type="Proteomes" id="UP001280415">
    <property type="component" value="Unassembled WGS sequence"/>
</dbReference>
<feature type="region of interest" description="Disordered" evidence="1">
    <location>
        <begin position="162"/>
        <end position="256"/>
    </location>
</feature>
<gene>
    <name evidence="3" type="ORF">R0H03_10055</name>
</gene>
<evidence type="ECO:0000256" key="2">
    <source>
        <dbReference type="SAM" id="Phobius"/>
    </source>
</evidence>
<reference evidence="3" key="2">
    <citation type="submission" date="2023-10" db="EMBL/GenBank/DDBJ databases">
        <authorList>
            <person name="Khurajog B."/>
        </authorList>
    </citation>
    <scope>NUCLEOTIDE SEQUENCE</scope>
    <source>
        <strain evidence="3">BF14</strain>
    </source>
</reference>
<dbReference type="RefSeq" id="WP_317052503.1">
    <property type="nucleotide sequence ID" value="NZ_CP140878.1"/>
</dbReference>
<sequence>MPKYLKWGLIILFFPISLSYYAYRWSKDHLWAKSNYPRVFSGLTVWAIWLMLLVIAQSTSFANAVSLLGFAGLISFVIALIIDIFHKKSARPAIVPVILSAILFVGAVQFTPDTESSSSAAQVESTHVVHKVARSDQKDYQAAKAKHAALVAQLKKVKHENATLASEKAEATTAIATSKAKREEASSRSAAASEAAASRAESESKAAAASSKKAAQAQQKAAAAQSRAAAQQSRQARQQSAAQASDDEGDTYTGTAQDIIGNVNSHIYHVPGQAGYHMNSANVVHFHSEAEAQAAGYRKALR</sequence>
<feature type="transmembrane region" description="Helical" evidence="2">
    <location>
        <begin position="6"/>
        <end position="23"/>
    </location>
</feature>
<evidence type="ECO:0000313" key="3">
    <source>
        <dbReference type="EMBL" id="MDV2912172.1"/>
    </source>
</evidence>
<dbReference type="SUPFAM" id="SSF57884">
    <property type="entry name" value="Ada DNA repair protein, N-terminal domain (N-Ada 10)"/>
    <property type="match status" value="1"/>
</dbReference>
<name>A0AAW8YTB0_PEDAC</name>
<feature type="transmembrane region" description="Helical" evidence="2">
    <location>
        <begin position="35"/>
        <end position="55"/>
    </location>
</feature>
<accession>A0AAW8YTB0</accession>
<dbReference type="InterPro" id="IPR035451">
    <property type="entry name" value="Ada-like_dom_sf"/>
</dbReference>
<keyword evidence="2" id="KW-0472">Membrane</keyword>
<dbReference type="AlphaFoldDB" id="A0AAW8YTB0"/>
<feature type="transmembrane region" description="Helical" evidence="2">
    <location>
        <begin position="61"/>
        <end position="81"/>
    </location>
</feature>
<keyword evidence="2" id="KW-0812">Transmembrane</keyword>
<feature type="compositionally biased region" description="Low complexity" evidence="1">
    <location>
        <begin position="187"/>
        <end position="244"/>
    </location>
</feature>
<dbReference type="EMBL" id="JAWJAX010000017">
    <property type="protein sequence ID" value="MDV2912172.1"/>
    <property type="molecule type" value="Genomic_DNA"/>
</dbReference>
<dbReference type="Gene3D" id="3.40.10.10">
    <property type="entry name" value="DNA Methylphosphotriester Repair Domain"/>
    <property type="match status" value="1"/>
</dbReference>
<evidence type="ECO:0000313" key="4">
    <source>
        <dbReference type="Proteomes" id="UP001280415"/>
    </source>
</evidence>
<proteinExistence type="predicted"/>
<organism evidence="3 4">
    <name type="scientific">Pediococcus acidilactici</name>
    <dbReference type="NCBI Taxonomy" id="1254"/>
    <lineage>
        <taxon>Bacteria</taxon>
        <taxon>Bacillati</taxon>
        <taxon>Bacillota</taxon>
        <taxon>Bacilli</taxon>
        <taxon>Lactobacillales</taxon>
        <taxon>Lactobacillaceae</taxon>
        <taxon>Pediococcus</taxon>
        <taxon>Pediococcus acidilactici group</taxon>
    </lineage>
</organism>